<keyword evidence="4" id="KW-0411">Iron-sulfur</keyword>
<sequence length="207" mass="23363">MLDLRRVADRLTRALGRQDWWPAESAFEMMLGAVLVQNTRWHNVTLAMALLREAGLLDPDRWNEVSDQQVLAAIHSCGFHRAKLRATRGLADWMREVGDAELRQPSRPDPELRAELRSLAGVGEETADAILLYAFDRPTFIYDAYARRMFDALTGAELRSYAAARRAHEACVARAGFTLDELQQLHALIDEFGKLVASGARSWAELR</sequence>
<evidence type="ECO:0000256" key="3">
    <source>
        <dbReference type="ARBA" id="ARBA00023004"/>
    </source>
</evidence>
<organism evidence="6 7">
    <name type="scientific">Leucobacter chromiireducens subsp. chromiireducens</name>
    <dbReference type="NCBI Taxonomy" id="660067"/>
    <lineage>
        <taxon>Bacteria</taxon>
        <taxon>Bacillati</taxon>
        <taxon>Actinomycetota</taxon>
        <taxon>Actinomycetes</taxon>
        <taxon>Micrococcales</taxon>
        <taxon>Microbacteriaceae</taxon>
        <taxon>Leucobacter</taxon>
    </lineage>
</organism>
<dbReference type="SMART" id="SM00478">
    <property type="entry name" value="ENDO3c"/>
    <property type="match status" value="1"/>
</dbReference>
<protein>
    <recommendedName>
        <fullName evidence="5">HhH-GPD domain-containing protein</fullName>
    </recommendedName>
</protein>
<dbReference type="EMBL" id="QYAD01000004">
    <property type="protein sequence ID" value="MBL3690598.1"/>
    <property type="molecule type" value="Genomic_DNA"/>
</dbReference>
<dbReference type="Gene3D" id="1.10.340.30">
    <property type="entry name" value="Hypothetical protein, domain 2"/>
    <property type="match status" value="1"/>
</dbReference>
<dbReference type="SUPFAM" id="SSF48150">
    <property type="entry name" value="DNA-glycosylase"/>
    <property type="match status" value="1"/>
</dbReference>
<evidence type="ECO:0000313" key="6">
    <source>
        <dbReference type="EMBL" id="MBL3690598.1"/>
    </source>
</evidence>
<accession>A0ABS1SR15</accession>
<evidence type="ECO:0000256" key="2">
    <source>
        <dbReference type="ARBA" id="ARBA00022723"/>
    </source>
</evidence>
<reference evidence="6 7" key="1">
    <citation type="submission" date="2018-09" db="EMBL/GenBank/DDBJ databases">
        <title>Comparative genomics of Leucobacter spp.</title>
        <authorList>
            <person name="Reis A.C."/>
            <person name="Kolvenbach B.A."/>
            <person name="Corvini P.F.X."/>
            <person name="Nunes O.C."/>
        </authorList>
    </citation>
    <scope>NUCLEOTIDE SEQUENCE [LARGE SCALE GENOMIC DNA]</scope>
    <source>
        <strain evidence="6 7">L-1</strain>
    </source>
</reference>
<dbReference type="Pfam" id="PF00730">
    <property type="entry name" value="HhH-GPD"/>
    <property type="match status" value="1"/>
</dbReference>
<dbReference type="InterPro" id="IPR023170">
    <property type="entry name" value="HhH_base_excis_C"/>
</dbReference>
<evidence type="ECO:0000256" key="4">
    <source>
        <dbReference type="ARBA" id="ARBA00023014"/>
    </source>
</evidence>
<comment type="caution">
    <text evidence="6">The sequence shown here is derived from an EMBL/GenBank/DDBJ whole genome shotgun (WGS) entry which is preliminary data.</text>
</comment>
<evidence type="ECO:0000256" key="1">
    <source>
        <dbReference type="ARBA" id="ARBA00022485"/>
    </source>
</evidence>
<dbReference type="PANTHER" id="PTHR10359">
    <property type="entry name" value="A/G-SPECIFIC ADENINE GLYCOSYLASE/ENDONUCLEASE III"/>
    <property type="match status" value="1"/>
</dbReference>
<evidence type="ECO:0000259" key="5">
    <source>
        <dbReference type="SMART" id="SM00478"/>
    </source>
</evidence>
<keyword evidence="2" id="KW-0479">Metal-binding</keyword>
<evidence type="ECO:0000313" key="7">
    <source>
        <dbReference type="Proteomes" id="UP001646141"/>
    </source>
</evidence>
<feature type="domain" description="HhH-GPD" evidence="5">
    <location>
        <begin position="35"/>
        <end position="195"/>
    </location>
</feature>
<keyword evidence="3" id="KW-0408">Iron</keyword>
<dbReference type="Proteomes" id="UP001646141">
    <property type="component" value="Unassembled WGS sequence"/>
</dbReference>
<dbReference type="PIRSF" id="PIRSF001435">
    <property type="entry name" value="Nth"/>
    <property type="match status" value="1"/>
</dbReference>
<keyword evidence="1" id="KW-0004">4Fe-4S</keyword>
<gene>
    <name evidence="6" type="ORF">D3226_11610</name>
</gene>
<dbReference type="RefSeq" id="WP_202382766.1">
    <property type="nucleotide sequence ID" value="NZ_BAAAMA010000010.1"/>
</dbReference>
<keyword evidence="7" id="KW-1185">Reference proteome</keyword>
<proteinExistence type="predicted"/>
<dbReference type="InterPro" id="IPR011257">
    <property type="entry name" value="DNA_glycosylase"/>
</dbReference>
<dbReference type="CDD" id="cd00056">
    <property type="entry name" value="ENDO3c"/>
    <property type="match status" value="1"/>
</dbReference>
<dbReference type="InterPro" id="IPR003265">
    <property type="entry name" value="HhH-GPD_domain"/>
</dbReference>
<name>A0ABS1SR15_9MICO</name>
<dbReference type="Gene3D" id="1.10.1670.10">
    <property type="entry name" value="Helix-hairpin-Helix base-excision DNA repair enzymes (C-terminal)"/>
    <property type="match status" value="1"/>
</dbReference>
<dbReference type="PANTHER" id="PTHR10359:SF19">
    <property type="entry name" value="DNA REPAIR GLYCOSYLASE MJ1434-RELATED"/>
    <property type="match status" value="1"/>
</dbReference>